<evidence type="ECO:0000256" key="1">
    <source>
        <dbReference type="ARBA" id="ARBA00004141"/>
    </source>
</evidence>
<feature type="transmembrane region" description="Helical" evidence="8">
    <location>
        <begin position="419"/>
        <end position="445"/>
    </location>
</feature>
<feature type="region of interest" description="Disordered" evidence="7">
    <location>
        <begin position="754"/>
        <end position="790"/>
    </location>
</feature>
<evidence type="ECO:0000313" key="12">
    <source>
        <dbReference type="Proteomes" id="UP001187531"/>
    </source>
</evidence>
<feature type="signal peptide" evidence="9">
    <location>
        <begin position="1"/>
        <end position="24"/>
    </location>
</feature>
<evidence type="ECO:0000256" key="3">
    <source>
        <dbReference type="ARBA" id="ARBA00022692"/>
    </source>
</evidence>
<keyword evidence="5 8" id="KW-1133">Transmembrane helix</keyword>
<evidence type="ECO:0000256" key="4">
    <source>
        <dbReference type="ARBA" id="ARBA00022729"/>
    </source>
</evidence>
<comment type="caution">
    <text evidence="11">The sequence shown here is derived from an EMBL/GenBank/DDBJ whole genome shotgun (WGS) entry which is preliminary data.</text>
</comment>
<dbReference type="InterPro" id="IPR052836">
    <property type="entry name" value="PRRT_domain-containing"/>
</dbReference>
<proteinExistence type="predicted"/>
<dbReference type="PANTHER" id="PTHR35578">
    <property type="entry name" value="PROLINE-RICH TRANSMEMBRANE PROTEIN 4-RELATED"/>
    <property type="match status" value="1"/>
</dbReference>
<gene>
    <name evidence="11" type="ORF">QYM36_008463</name>
</gene>
<keyword evidence="12" id="KW-1185">Reference proteome</keyword>
<evidence type="ECO:0000256" key="7">
    <source>
        <dbReference type="SAM" id="MobiDB-lite"/>
    </source>
</evidence>
<evidence type="ECO:0000256" key="6">
    <source>
        <dbReference type="ARBA" id="ARBA00023136"/>
    </source>
</evidence>
<evidence type="ECO:0000256" key="9">
    <source>
        <dbReference type="SAM" id="SignalP"/>
    </source>
</evidence>
<feature type="transmembrane region" description="Helical" evidence="8">
    <location>
        <begin position="297"/>
        <end position="317"/>
    </location>
</feature>
<sequence length="1027" mass="113647">MIWFNAYTFWLLLPTFMFFKIIESKEGTPAPSAGLSFHDIAALSRGNKPSVIERTIGAIFSKVALGPPVKTKNEYPDDIEKITTTDKPKETASNNVLQKLVTPKIGFDLDKWGFAGFKPREDPFQESIIIVTEDIKEVTTVHPTTSVEPEIPTETMGIQEKQQIRINVPKEPEITDVPPISTKIFPELVNEEVPQKPIISNVPVPTWTDDNQQREVAWRVHIYGTAILYLLVAIYAVSSLVQLAASISVRLLSRLSSAIVLAFVTLATVIRAAHLLHDPYASERGLHPAAGLVLFDLAFPCFSSAHVVLIISLLKVAELQVLPRLLQRLRMSVFVILFHFILTFVVDITAGYTAIGSLHLVSQAVFVLWTLTQCLGYFAAFGPVSRAAKGIEGQMRRSMTNSLHITSPKVPQRLPRPTLLFASKVTLSASICCLLIAALQLFSMFGTFSIPWKSHDSIISSSSYWSWWVFQFFARLMEVLTCLTMAIVASMPHSVSGKKGLVPVLQKLGCCVYNEKGELTAISPDLCSTKTLTLDDGQFPVVCGNGRQMKNYCYQQGPNEAYSAAAINGDILGLTTQLPQLKRVTLSPESEMYDKNSTSILYNDNAFGRVRDVYNKTDRPSYETIDELRGERSVYAIQTGRPLNDCRGCDSAYDCSAPCNYGYSCQRPVQERCLKNPNGSTVMENYVKLLLAARGENPSQDALPPEEGNVYVYNPQCPASTCSSESAANSFDMRLYGCPCTQYNHYHPLPKNGEGGLRPNVSRSPFGHPCYDDSMSVRRSRRSGSSPAKDLKVLQTAEMIRQAKSDVKCNRKETIIAVASKVKQPDASPDSAIVADYETKQQNLCSPFHEGMLKSALEQMNDKKSFTSSVSNFLKVSSAFSLNDIFKSEEKGDSDTNRKSIFDRLRGSQGSLTSSNYHYTPLQGGEEMCSDNIDALCTPSCKKRLLSEDSTLKVSSDATDSTTPCWLSPGVLRRHTERLSHIEGLVDHKIQFENSDMSTDVPSDSKSFDGLSDLSRLNDSSEVESIL</sequence>
<dbReference type="PANTHER" id="PTHR35578:SF6">
    <property type="entry name" value="PROLINE-RICH TRANSMEMBRANE PROTEIN 4"/>
    <property type="match status" value="1"/>
</dbReference>
<feature type="transmembrane region" description="Helical" evidence="8">
    <location>
        <begin position="366"/>
        <end position="388"/>
    </location>
</feature>
<feature type="transmembrane region" description="Helical" evidence="8">
    <location>
        <begin position="257"/>
        <end position="277"/>
    </location>
</feature>
<evidence type="ECO:0000259" key="10">
    <source>
        <dbReference type="Pfam" id="PF25987"/>
    </source>
</evidence>
<reference evidence="11" key="1">
    <citation type="submission" date="2023-07" db="EMBL/GenBank/DDBJ databases">
        <title>Chromosome-level genome assembly of Artemia franciscana.</title>
        <authorList>
            <person name="Jo E."/>
        </authorList>
    </citation>
    <scope>NUCLEOTIDE SEQUENCE</scope>
    <source>
        <tissue evidence="11">Whole body</tissue>
    </source>
</reference>
<feature type="transmembrane region" description="Helical" evidence="8">
    <location>
        <begin position="222"/>
        <end position="245"/>
    </location>
</feature>
<feature type="transmembrane region" description="Helical" evidence="8">
    <location>
        <begin position="329"/>
        <end position="354"/>
    </location>
</feature>
<dbReference type="Pfam" id="PF25987">
    <property type="entry name" value="PRRT3"/>
    <property type="match status" value="1"/>
</dbReference>
<protein>
    <recommendedName>
        <fullName evidence="10">Proline-rich transmembrane protein 3/4 domain-containing protein</fullName>
    </recommendedName>
</protein>
<keyword evidence="4 9" id="KW-0732">Signal</keyword>
<dbReference type="InterPro" id="IPR059081">
    <property type="entry name" value="PRRT3-4"/>
</dbReference>
<keyword evidence="3 8" id="KW-0812">Transmembrane</keyword>
<name>A0AA88LI60_ARTSF</name>
<dbReference type="Proteomes" id="UP001187531">
    <property type="component" value="Unassembled WGS sequence"/>
</dbReference>
<feature type="region of interest" description="Disordered" evidence="7">
    <location>
        <begin position="995"/>
        <end position="1027"/>
    </location>
</feature>
<feature type="domain" description="Proline-rich transmembrane protein 3/4" evidence="10">
    <location>
        <begin position="197"/>
        <end position="494"/>
    </location>
</feature>
<dbReference type="AlphaFoldDB" id="A0AA88LI60"/>
<organism evidence="11 12">
    <name type="scientific">Artemia franciscana</name>
    <name type="common">Brine shrimp</name>
    <name type="synonym">Artemia sanfranciscana</name>
    <dbReference type="NCBI Taxonomy" id="6661"/>
    <lineage>
        <taxon>Eukaryota</taxon>
        <taxon>Metazoa</taxon>
        <taxon>Ecdysozoa</taxon>
        <taxon>Arthropoda</taxon>
        <taxon>Crustacea</taxon>
        <taxon>Branchiopoda</taxon>
        <taxon>Anostraca</taxon>
        <taxon>Artemiidae</taxon>
        <taxon>Artemia</taxon>
    </lineage>
</organism>
<dbReference type="EMBL" id="JAVRJZ010000001">
    <property type="protein sequence ID" value="KAK2727994.1"/>
    <property type="molecule type" value="Genomic_DNA"/>
</dbReference>
<evidence type="ECO:0000256" key="2">
    <source>
        <dbReference type="ARBA" id="ARBA00022553"/>
    </source>
</evidence>
<keyword evidence="6 8" id="KW-0472">Membrane</keyword>
<evidence type="ECO:0000313" key="11">
    <source>
        <dbReference type="EMBL" id="KAK2727994.1"/>
    </source>
</evidence>
<feature type="chain" id="PRO_5041689981" description="Proline-rich transmembrane protein 3/4 domain-containing protein" evidence="9">
    <location>
        <begin position="25"/>
        <end position="1027"/>
    </location>
</feature>
<feature type="compositionally biased region" description="Polar residues" evidence="7">
    <location>
        <begin position="995"/>
        <end position="1005"/>
    </location>
</feature>
<comment type="subcellular location">
    <subcellularLocation>
        <location evidence="1">Membrane</location>
        <topology evidence="1">Multi-pass membrane protein</topology>
    </subcellularLocation>
</comment>
<keyword evidence="2" id="KW-0597">Phosphoprotein</keyword>
<accession>A0AA88LI60</accession>
<evidence type="ECO:0000256" key="8">
    <source>
        <dbReference type="SAM" id="Phobius"/>
    </source>
</evidence>
<evidence type="ECO:0000256" key="5">
    <source>
        <dbReference type="ARBA" id="ARBA00022989"/>
    </source>
</evidence>